<evidence type="ECO:0000313" key="9">
    <source>
        <dbReference type="EMBL" id="THV41490.1"/>
    </source>
</evidence>
<organism evidence="9 10">
    <name type="scientific">Glycomyces buryatensis</name>
    <dbReference type="NCBI Taxonomy" id="2570927"/>
    <lineage>
        <taxon>Bacteria</taxon>
        <taxon>Bacillati</taxon>
        <taxon>Actinomycetota</taxon>
        <taxon>Actinomycetes</taxon>
        <taxon>Glycomycetales</taxon>
        <taxon>Glycomycetaceae</taxon>
        <taxon>Glycomyces</taxon>
    </lineage>
</organism>
<keyword evidence="4 9" id="KW-0067">ATP-binding</keyword>
<dbReference type="Gene3D" id="3.40.50.300">
    <property type="entry name" value="P-loop containing nucleotide triphosphate hydrolases"/>
    <property type="match status" value="1"/>
</dbReference>
<dbReference type="Gene3D" id="1.20.1560.10">
    <property type="entry name" value="ABC transporter type 1, transmembrane domain"/>
    <property type="match status" value="1"/>
</dbReference>
<dbReference type="GO" id="GO:0005886">
    <property type="term" value="C:plasma membrane"/>
    <property type="evidence" value="ECO:0007669"/>
    <property type="project" value="UniProtKB-SubCell"/>
</dbReference>
<evidence type="ECO:0000259" key="8">
    <source>
        <dbReference type="PROSITE" id="PS50893"/>
    </source>
</evidence>
<evidence type="ECO:0000313" key="10">
    <source>
        <dbReference type="Proteomes" id="UP000308760"/>
    </source>
</evidence>
<dbReference type="PANTHER" id="PTHR24221:SF646">
    <property type="entry name" value="HAEMOLYSIN SECRETION ATP-BINDING PROTEIN"/>
    <property type="match status" value="1"/>
</dbReference>
<keyword evidence="5 7" id="KW-1133">Transmembrane helix</keyword>
<name>A0A4S8QB44_9ACTN</name>
<evidence type="ECO:0000256" key="2">
    <source>
        <dbReference type="ARBA" id="ARBA00022692"/>
    </source>
</evidence>
<reference evidence="10" key="1">
    <citation type="submission" date="2019-04" db="EMBL/GenBank/DDBJ databases">
        <title>Nocardioides xinjiangensis sp. nov.</title>
        <authorList>
            <person name="Liu S."/>
        </authorList>
    </citation>
    <scope>NUCLEOTIDE SEQUENCE [LARGE SCALE GENOMIC DNA]</scope>
    <source>
        <strain evidence="10">18</strain>
    </source>
</reference>
<feature type="transmembrane region" description="Helical" evidence="7">
    <location>
        <begin position="173"/>
        <end position="206"/>
    </location>
</feature>
<dbReference type="PANTHER" id="PTHR24221">
    <property type="entry name" value="ATP-BINDING CASSETTE SUB-FAMILY B"/>
    <property type="match status" value="1"/>
</dbReference>
<dbReference type="InterPro" id="IPR003593">
    <property type="entry name" value="AAA+_ATPase"/>
</dbReference>
<evidence type="ECO:0000256" key="3">
    <source>
        <dbReference type="ARBA" id="ARBA00022741"/>
    </source>
</evidence>
<evidence type="ECO:0000256" key="6">
    <source>
        <dbReference type="ARBA" id="ARBA00023136"/>
    </source>
</evidence>
<dbReference type="InterPro" id="IPR003439">
    <property type="entry name" value="ABC_transporter-like_ATP-bd"/>
</dbReference>
<reference evidence="9 10" key="2">
    <citation type="submission" date="2019-05" db="EMBL/GenBank/DDBJ databases">
        <title>Glycomyces buryatensis sp. nov.</title>
        <authorList>
            <person name="Nikitina E."/>
        </authorList>
    </citation>
    <scope>NUCLEOTIDE SEQUENCE [LARGE SCALE GENOMIC DNA]</scope>
    <source>
        <strain evidence="9 10">18</strain>
    </source>
</reference>
<dbReference type="AlphaFoldDB" id="A0A4S8QB44"/>
<dbReference type="PROSITE" id="PS50893">
    <property type="entry name" value="ABC_TRANSPORTER_2"/>
    <property type="match status" value="1"/>
</dbReference>
<dbReference type="GO" id="GO:0034040">
    <property type="term" value="F:ATPase-coupled lipid transmembrane transporter activity"/>
    <property type="evidence" value="ECO:0007669"/>
    <property type="project" value="TreeGrafter"/>
</dbReference>
<keyword evidence="10" id="KW-1185">Reference proteome</keyword>
<dbReference type="Pfam" id="PF00005">
    <property type="entry name" value="ABC_tran"/>
    <property type="match status" value="1"/>
</dbReference>
<dbReference type="InterPro" id="IPR036640">
    <property type="entry name" value="ABC1_TM_sf"/>
</dbReference>
<feature type="domain" description="ABC transporter" evidence="8">
    <location>
        <begin position="375"/>
        <end position="618"/>
    </location>
</feature>
<sequence length="630" mass="67968">MPADTGRETRTPRSPAPLRAVAAIRRLFASRWQLLRQLRQAPGATTSLTVLETLAAVAPTLSALGLGWLVSRLEGIGEGDDFAWDGLVAPLVLVSAMFILQEVLAALGEVAQYAATGQIDRSIRRAVRAASLRGLSVAQLEVPAIVDDLARASDVGEGMLRSPGSAATGQLRLLFRFLAAGSATVLLSVVFSPLLAVVLLVMSLCIRALIRRQWMGLVDAWDARERYRRRSVYWTELGRIPEAGKDIRMFGLGRWVVGRRTAAFIEFLDPLWPLRRKVQIGQWPVAIVTTVSGVLALLVPSLAMRAGAIDAADLVVCLSAAFAIFQMSAMGHEAFDIEYGSGAVEALERLREMERKPASDAGAAHSGPVGFETSIRCEGVSFTYPGTTAPVIRNLDLEIKPREVIGLVGRNGVGKTTLIRLLAAVYRPDGGSILVDGVDLVDIPAEQWHARVSVVFQDFGRFPATLADNIAIGASEHLVDREGVRRAARLAGIDRWSDDLPAGLDTVLGREFDDGVDLSGGQWQSVAIARALFAAQHGRDLLVFDEPTAHLDARSEAAFFDRVTDAIDDAAIVLISHRLGTIRHADRIVMLGPDGIIEQGSHDELVEGDGEYARLFALQASQFAESASPF</sequence>
<dbReference type="InterPro" id="IPR039421">
    <property type="entry name" value="Type_1_exporter"/>
</dbReference>
<proteinExistence type="predicted"/>
<dbReference type="RefSeq" id="WP_136534633.1">
    <property type="nucleotide sequence ID" value="NZ_STGY01000043.1"/>
</dbReference>
<dbReference type="SUPFAM" id="SSF52540">
    <property type="entry name" value="P-loop containing nucleoside triphosphate hydrolases"/>
    <property type="match status" value="1"/>
</dbReference>
<protein>
    <submittedName>
        <fullName evidence="9">ABC transporter ATP-binding protein</fullName>
    </submittedName>
</protein>
<dbReference type="GO" id="GO:0005524">
    <property type="term" value="F:ATP binding"/>
    <property type="evidence" value="ECO:0007669"/>
    <property type="project" value="UniProtKB-KW"/>
</dbReference>
<accession>A0A4S8QB44</accession>
<dbReference type="InterPro" id="IPR027417">
    <property type="entry name" value="P-loop_NTPase"/>
</dbReference>
<keyword evidence="3" id="KW-0547">Nucleotide-binding</keyword>
<gene>
    <name evidence="9" type="ORF">FAB82_11225</name>
</gene>
<dbReference type="SUPFAM" id="SSF90123">
    <property type="entry name" value="ABC transporter transmembrane region"/>
    <property type="match status" value="1"/>
</dbReference>
<keyword evidence="6 7" id="KW-0472">Membrane</keyword>
<comment type="subcellular location">
    <subcellularLocation>
        <location evidence="1">Cell membrane</location>
        <topology evidence="1">Multi-pass membrane protein</topology>
    </subcellularLocation>
</comment>
<dbReference type="EMBL" id="STGY01000043">
    <property type="protein sequence ID" value="THV41490.1"/>
    <property type="molecule type" value="Genomic_DNA"/>
</dbReference>
<dbReference type="SMART" id="SM00382">
    <property type="entry name" value="AAA"/>
    <property type="match status" value="1"/>
</dbReference>
<dbReference type="Proteomes" id="UP000308760">
    <property type="component" value="Unassembled WGS sequence"/>
</dbReference>
<feature type="transmembrane region" description="Helical" evidence="7">
    <location>
        <begin position="283"/>
        <end position="302"/>
    </location>
</feature>
<evidence type="ECO:0000256" key="7">
    <source>
        <dbReference type="SAM" id="Phobius"/>
    </source>
</evidence>
<evidence type="ECO:0000256" key="5">
    <source>
        <dbReference type="ARBA" id="ARBA00022989"/>
    </source>
</evidence>
<keyword evidence="2 7" id="KW-0812">Transmembrane</keyword>
<comment type="caution">
    <text evidence="9">The sequence shown here is derived from an EMBL/GenBank/DDBJ whole genome shotgun (WGS) entry which is preliminary data.</text>
</comment>
<evidence type="ECO:0000256" key="1">
    <source>
        <dbReference type="ARBA" id="ARBA00004651"/>
    </source>
</evidence>
<dbReference type="OrthoDB" id="9806127at2"/>
<dbReference type="GO" id="GO:0016887">
    <property type="term" value="F:ATP hydrolysis activity"/>
    <property type="evidence" value="ECO:0007669"/>
    <property type="project" value="InterPro"/>
</dbReference>
<evidence type="ECO:0000256" key="4">
    <source>
        <dbReference type="ARBA" id="ARBA00022840"/>
    </source>
</evidence>